<dbReference type="PANTHER" id="PTHR33116:SF75">
    <property type="entry name" value="RIBONUCLEASE H PROTEIN"/>
    <property type="match status" value="1"/>
</dbReference>
<proteinExistence type="predicted"/>
<reference evidence="3" key="1">
    <citation type="submission" date="2019-09" db="EMBL/GenBank/DDBJ databases">
        <title>Draft genome information of white flower Hibiscus syriacus.</title>
        <authorList>
            <person name="Kim Y.-M."/>
        </authorList>
    </citation>
    <scope>NUCLEOTIDE SEQUENCE [LARGE SCALE GENOMIC DNA]</scope>
    <source>
        <strain evidence="3">YM2019G1</strain>
    </source>
</reference>
<organism evidence="3 4">
    <name type="scientific">Hibiscus syriacus</name>
    <name type="common">Rose of Sharon</name>
    <dbReference type="NCBI Taxonomy" id="106335"/>
    <lineage>
        <taxon>Eukaryota</taxon>
        <taxon>Viridiplantae</taxon>
        <taxon>Streptophyta</taxon>
        <taxon>Embryophyta</taxon>
        <taxon>Tracheophyta</taxon>
        <taxon>Spermatophyta</taxon>
        <taxon>Magnoliopsida</taxon>
        <taxon>eudicotyledons</taxon>
        <taxon>Gunneridae</taxon>
        <taxon>Pentapetalae</taxon>
        <taxon>rosids</taxon>
        <taxon>malvids</taxon>
        <taxon>Malvales</taxon>
        <taxon>Malvaceae</taxon>
        <taxon>Malvoideae</taxon>
        <taxon>Hibiscus</taxon>
    </lineage>
</organism>
<feature type="signal peptide" evidence="1">
    <location>
        <begin position="1"/>
        <end position="20"/>
    </location>
</feature>
<dbReference type="CDD" id="cd06222">
    <property type="entry name" value="RNase_H_like"/>
    <property type="match status" value="1"/>
</dbReference>
<dbReference type="InterPro" id="IPR026960">
    <property type="entry name" value="RVT-Znf"/>
</dbReference>
<keyword evidence="4" id="KW-1185">Reference proteome</keyword>
<evidence type="ECO:0000259" key="2">
    <source>
        <dbReference type="Pfam" id="PF13966"/>
    </source>
</evidence>
<keyword evidence="1" id="KW-0732">Signal</keyword>
<accession>A0A6A2ZFB6</accession>
<protein>
    <recommendedName>
        <fullName evidence="2">Reverse transcriptase zinc-binding domain-containing protein</fullName>
    </recommendedName>
</protein>
<dbReference type="InterPro" id="IPR044730">
    <property type="entry name" value="RNase_H-like_dom_plant"/>
</dbReference>
<dbReference type="AlphaFoldDB" id="A0A6A2ZFB6"/>
<evidence type="ECO:0000313" key="3">
    <source>
        <dbReference type="EMBL" id="KAE8690230.1"/>
    </source>
</evidence>
<dbReference type="PANTHER" id="PTHR33116">
    <property type="entry name" value="REVERSE TRANSCRIPTASE ZINC-BINDING DOMAIN-CONTAINING PROTEIN-RELATED-RELATED"/>
    <property type="match status" value="1"/>
</dbReference>
<comment type="caution">
    <text evidence="3">The sequence shown here is derived from an EMBL/GenBank/DDBJ whole genome shotgun (WGS) entry which is preliminary data.</text>
</comment>
<evidence type="ECO:0000313" key="4">
    <source>
        <dbReference type="Proteomes" id="UP000436088"/>
    </source>
</evidence>
<feature type="chain" id="PRO_5025659466" description="Reverse transcriptase zinc-binding domain-containing protein" evidence="1">
    <location>
        <begin position="21"/>
        <end position="518"/>
    </location>
</feature>
<dbReference type="EMBL" id="VEPZ02001156">
    <property type="protein sequence ID" value="KAE8690230.1"/>
    <property type="molecule type" value="Genomic_DNA"/>
</dbReference>
<dbReference type="Pfam" id="PF13966">
    <property type="entry name" value="zf-RVT"/>
    <property type="match status" value="1"/>
</dbReference>
<gene>
    <name evidence="3" type="ORF">F3Y22_tig00110904pilonHSYRG00039</name>
</gene>
<feature type="domain" description="Reverse transcriptase zinc-binding" evidence="2">
    <location>
        <begin position="231"/>
        <end position="317"/>
    </location>
</feature>
<sequence length="518" mass="58663">MRQGCLLLPFLFNIVGEALSVLITKAARIGILKGVSVESEGLEVTHLQFADDFIDVRGGFRTTNLPTWAEWISCDIEALPTSYLGLPLGQSRNSLAIWQPIIDKVQSRLDGWKGKLLSFARRLTLAKSVLSNLPIFYTSLFKLPATIASKLNKMVASFIWGANDKSAIHWGLWRYGVGIKQLVEACDRWRRIFDWKKECWSSFMNTLNKASMSSGKSDSVRWIGTSSGYYQPKTFYEKIFPERNIEDHIGDLVWANLVPVKNEFFVWRAVHNHIPVRDELLKQGVCNLDLGHCIFCKDHLETSSHLFCQCVVVWKVWHSWCCCWNINLVPCECVIQRKAKSATSSWFMVCSSAGELKFNVDATVKDCFGFARIGGLLRDHNGITLIRFSRPVGLADLAGAELLAILEASVNWIVNPTSISSVHVDVVRKIVEYCNENKWMVKFVYGERNMEAHWLAQEGKVGCLNLSPRLLHLDPTGSRLLAQCLSPRCYKWILLVTTFWLSVHVSKRALLKGYSALP</sequence>
<name>A0A6A2ZFB6_HIBSY</name>
<dbReference type="Proteomes" id="UP000436088">
    <property type="component" value="Unassembled WGS sequence"/>
</dbReference>
<evidence type="ECO:0000256" key="1">
    <source>
        <dbReference type="SAM" id="SignalP"/>
    </source>
</evidence>